<keyword evidence="3" id="KW-1185">Reference proteome</keyword>
<gene>
    <name evidence="2" type="ORF">JOE61_000362</name>
</gene>
<dbReference type="SUPFAM" id="SSF46955">
    <property type="entry name" value="Putative DNA-binding domain"/>
    <property type="match status" value="1"/>
</dbReference>
<dbReference type="InterPro" id="IPR009061">
    <property type="entry name" value="DNA-bd_dom_put_sf"/>
</dbReference>
<evidence type="ECO:0000313" key="3">
    <source>
        <dbReference type="Proteomes" id="UP000732378"/>
    </source>
</evidence>
<dbReference type="RefSeq" id="WP_193669318.1">
    <property type="nucleotide sequence ID" value="NZ_JACDTV010000008.1"/>
</dbReference>
<organism evidence="2 3">
    <name type="scientific">Nocardioides salarius</name>
    <dbReference type="NCBI Taxonomy" id="374513"/>
    <lineage>
        <taxon>Bacteria</taxon>
        <taxon>Bacillati</taxon>
        <taxon>Actinomycetota</taxon>
        <taxon>Actinomycetes</taxon>
        <taxon>Propionibacteriales</taxon>
        <taxon>Nocardioidaceae</taxon>
        <taxon>Nocardioides</taxon>
    </lineage>
</organism>
<proteinExistence type="predicted"/>
<dbReference type="InterPro" id="IPR010093">
    <property type="entry name" value="SinI_DNA-bd"/>
</dbReference>
<evidence type="ECO:0000313" key="2">
    <source>
        <dbReference type="EMBL" id="MBM7506548.1"/>
    </source>
</evidence>
<dbReference type="InterPro" id="IPR041657">
    <property type="entry name" value="HTH_17"/>
</dbReference>
<accession>A0ABS2M5U2</accession>
<name>A0ABS2M5U2_9ACTN</name>
<dbReference type="EMBL" id="JAFBBZ010000001">
    <property type="protein sequence ID" value="MBM7506548.1"/>
    <property type="molecule type" value="Genomic_DNA"/>
</dbReference>
<evidence type="ECO:0000259" key="1">
    <source>
        <dbReference type="Pfam" id="PF12728"/>
    </source>
</evidence>
<protein>
    <submittedName>
        <fullName evidence="2">Excisionase family DNA binding protein</fullName>
    </submittedName>
</protein>
<dbReference type="Gene3D" id="1.10.1660.10">
    <property type="match status" value="1"/>
</dbReference>
<feature type="domain" description="Helix-turn-helix" evidence="1">
    <location>
        <begin position="11"/>
        <end position="60"/>
    </location>
</feature>
<dbReference type="Pfam" id="PF12728">
    <property type="entry name" value="HTH_17"/>
    <property type="match status" value="1"/>
</dbReference>
<comment type="caution">
    <text evidence="2">The sequence shown here is derived from an EMBL/GenBank/DDBJ whole genome shotgun (WGS) entry which is preliminary data.</text>
</comment>
<sequence>MSVSSPEQTRWLSQIEAAEYLGVTDRTVRNYISRGDLPGHRVKGSRLVRIRRADLDALLRPIPTAGGGGRV</sequence>
<reference evidence="2 3" key="1">
    <citation type="submission" date="2021-01" db="EMBL/GenBank/DDBJ databases">
        <title>Sequencing the genomes of 1000 actinobacteria strains.</title>
        <authorList>
            <person name="Klenk H.-P."/>
        </authorList>
    </citation>
    <scope>NUCLEOTIDE SEQUENCE [LARGE SCALE GENOMIC DNA]</scope>
    <source>
        <strain evidence="2 3">DSM 18239</strain>
    </source>
</reference>
<dbReference type="NCBIfam" id="TIGR01764">
    <property type="entry name" value="excise"/>
    <property type="match status" value="1"/>
</dbReference>
<dbReference type="Proteomes" id="UP000732378">
    <property type="component" value="Unassembled WGS sequence"/>
</dbReference>